<sequence>MSFTADLQQLEPGSLVQLIEVDGTDFGVPEVLRFHAYNISENGWQSFAAENMPSIIWQGNEYSPHPYDIKNLALTSEGAQATPTLSVGNVLNSVTALCLEYDDMVKAKVRVHTTFKKYLDAANWSQGNADANSSEERVQLFYINSKTSETRSQVDFELCSPFNLQSLQLPTRQITPSCTWCMRGWYRSGTGCDYAGTNYFTKDGTATDDPSKDVCGGRLSDCKLRFGSTAALSFGGFPGANLQGK</sequence>
<comment type="caution">
    <text evidence="1">The sequence shown here is derived from an EMBL/GenBank/DDBJ whole genome shotgun (WGS) entry which is preliminary data.</text>
</comment>
<dbReference type="InterPro" id="IPR006487">
    <property type="entry name" value="Phage_lambda_L"/>
</dbReference>
<proteinExistence type="predicted"/>
<keyword evidence="2" id="KW-1185">Reference proteome</keyword>
<dbReference type="Pfam" id="PF05100">
    <property type="entry name" value="Phage_tail_L"/>
    <property type="match status" value="1"/>
</dbReference>
<dbReference type="NCBIfam" id="TIGR01600">
    <property type="entry name" value="phage_tail_L"/>
    <property type="match status" value="1"/>
</dbReference>
<dbReference type="EMBL" id="JBHSUB010000006">
    <property type="protein sequence ID" value="MFC6377583.1"/>
    <property type="molecule type" value="Genomic_DNA"/>
</dbReference>
<dbReference type="Proteomes" id="UP001596230">
    <property type="component" value="Unassembled WGS sequence"/>
</dbReference>
<evidence type="ECO:0000313" key="1">
    <source>
        <dbReference type="EMBL" id="MFC6377583.1"/>
    </source>
</evidence>
<accession>A0ABW1VZ25</accession>
<dbReference type="RefSeq" id="WP_385948622.1">
    <property type="nucleotide sequence ID" value="NZ_JBHSUB010000006.1"/>
</dbReference>
<protein>
    <submittedName>
        <fullName evidence="1">Phage minor tail protein L</fullName>
    </submittedName>
</protein>
<reference evidence="2" key="1">
    <citation type="journal article" date="2019" name="Int. J. Syst. Evol. Microbiol.">
        <title>The Global Catalogue of Microorganisms (GCM) 10K type strain sequencing project: providing services to taxonomists for standard genome sequencing and annotation.</title>
        <authorList>
            <consortium name="The Broad Institute Genomics Platform"/>
            <consortium name="The Broad Institute Genome Sequencing Center for Infectious Disease"/>
            <person name="Wu L."/>
            <person name="Ma J."/>
        </authorList>
    </citation>
    <scope>NUCLEOTIDE SEQUENCE [LARGE SCALE GENOMIC DNA]</scope>
    <source>
        <strain evidence="2">CGMCC 1.18518</strain>
    </source>
</reference>
<gene>
    <name evidence="1" type="ORF">ACFP9W_05675</name>
</gene>
<name>A0ABW1VZ25_9GAMM</name>
<organism evidence="1 2">
    <name type="scientific">Tatumella terrea</name>
    <dbReference type="NCBI Taxonomy" id="419007"/>
    <lineage>
        <taxon>Bacteria</taxon>
        <taxon>Pseudomonadati</taxon>
        <taxon>Pseudomonadota</taxon>
        <taxon>Gammaproteobacteria</taxon>
        <taxon>Enterobacterales</taxon>
        <taxon>Erwiniaceae</taxon>
        <taxon>Tatumella</taxon>
    </lineage>
</organism>
<evidence type="ECO:0000313" key="2">
    <source>
        <dbReference type="Proteomes" id="UP001596230"/>
    </source>
</evidence>